<evidence type="ECO:0000256" key="1">
    <source>
        <dbReference type="SAM" id="MobiDB-lite"/>
    </source>
</evidence>
<dbReference type="RefSeq" id="WP_125650342.1">
    <property type="nucleotide sequence ID" value="NZ_JBHTOH010000024.1"/>
</dbReference>
<evidence type="ECO:0000313" key="2">
    <source>
        <dbReference type="EMBL" id="MFD1410734.1"/>
    </source>
</evidence>
<gene>
    <name evidence="2" type="ORF">ACFQ4R_03785</name>
</gene>
<comment type="caution">
    <text evidence="2">The sequence shown here is derived from an EMBL/GenBank/DDBJ whole genome shotgun (WGS) entry which is preliminary data.</text>
</comment>
<dbReference type="EMBL" id="JBHTOH010000024">
    <property type="protein sequence ID" value="MFD1410734.1"/>
    <property type="molecule type" value="Genomic_DNA"/>
</dbReference>
<dbReference type="InterPro" id="IPR012543">
    <property type="entry name" value="DUF1694"/>
</dbReference>
<feature type="region of interest" description="Disordered" evidence="1">
    <location>
        <begin position="1"/>
        <end position="22"/>
    </location>
</feature>
<proteinExistence type="predicted"/>
<keyword evidence="3" id="KW-1185">Reference proteome</keyword>
<dbReference type="PIRSF" id="PIRSF034303">
    <property type="entry name" value="DUF1694"/>
    <property type="match status" value="1"/>
</dbReference>
<accession>A0ABW4BLB6</accession>
<feature type="compositionally biased region" description="Polar residues" evidence="1">
    <location>
        <begin position="1"/>
        <end position="12"/>
    </location>
</feature>
<name>A0ABW4BLB6_9LACO</name>
<protein>
    <submittedName>
        <fullName evidence="2">DUF1694 domain-containing protein</fullName>
    </submittedName>
</protein>
<dbReference type="Pfam" id="PF07997">
    <property type="entry name" value="DUF1694"/>
    <property type="match status" value="1"/>
</dbReference>
<dbReference type="Proteomes" id="UP001597191">
    <property type="component" value="Unassembled WGS sequence"/>
</dbReference>
<organism evidence="2 3">
    <name type="scientific">Lapidilactobacillus gannanensis</name>
    <dbReference type="NCBI Taxonomy" id="2486002"/>
    <lineage>
        <taxon>Bacteria</taxon>
        <taxon>Bacillati</taxon>
        <taxon>Bacillota</taxon>
        <taxon>Bacilli</taxon>
        <taxon>Lactobacillales</taxon>
        <taxon>Lactobacillaceae</taxon>
        <taxon>Lapidilactobacillus</taxon>
    </lineage>
</organism>
<dbReference type="Gene3D" id="3.30.1330.30">
    <property type="match status" value="1"/>
</dbReference>
<dbReference type="InterPro" id="IPR029064">
    <property type="entry name" value="Ribosomal_eL30-like_sf"/>
</dbReference>
<sequence length="154" mass="17691">MTQETDVNNRLNNAMYGTPQTLPDQRRQFLGSLRERVLLELDVQDLNNPRALDLFQQHLDDYRDTKQSALINGKINHDLIGPYLKILAQQNFPFTLVNKPETPTEPKSPAILIVNEAAVNHETVNLLQLHPLAVKKDLPKKEKPEKKGFFHHLL</sequence>
<evidence type="ECO:0000313" key="3">
    <source>
        <dbReference type="Proteomes" id="UP001597191"/>
    </source>
</evidence>
<reference evidence="3" key="1">
    <citation type="journal article" date="2019" name="Int. J. Syst. Evol. Microbiol.">
        <title>The Global Catalogue of Microorganisms (GCM) 10K type strain sequencing project: providing services to taxonomists for standard genome sequencing and annotation.</title>
        <authorList>
            <consortium name="The Broad Institute Genomics Platform"/>
            <consortium name="The Broad Institute Genome Sequencing Center for Infectious Disease"/>
            <person name="Wu L."/>
            <person name="Ma J."/>
        </authorList>
    </citation>
    <scope>NUCLEOTIDE SEQUENCE [LARGE SCALE GENOMIC DNA]</scope>
    <source>
        <strain evidence="3">CCM 8937</strain>
    </source>
</reference>
<dbReference type="SUPFAM" id="SSF160515">
    <property type="entry name" value="YueI-like"/>
    <property type="match status" value="1"/>
</dbReference>